<evidence type="ECO:0000256" key="4">
    <source>
        <dbReference type="SAM" id="MobiDB-lite"/>
    </source>
</evidence>
<evidence type="ECO:0000256" key="3">
    <source>
        <dbReference type="ARBA" id="ARBA00023054"/>
    </source>
</evidence>
<comment type="caution">
    <text evidence="7">The sequence shown here is derived from an EMBL/GenBank/DDBJ whole genome shotgun (WGS) entry which is preliminary data.</text>
</comment>
<feature type="region of interest" description="Disordered" evidence="4">
    <location>
        <begin position="263"/>
        <end position="286"/>
    </location>
</feature>
<dbReference type="InterPro" id="IPR019515">
    <property type="entry name" value="VPS54_N"/>
</dbReference>
<dbReference type="Pfam" id="PF10474">
    <property type="entry name" value="Syndetin_C"/>
    <property type="match status" value="1"/>
</dbReference>
<name>A0AAV7YKK6_9EUKA</name>
<dbReference type="InterPro" id="IPR019514">
    <property type="entry name" value="Syndetin_C"/>
</dbReference>
<feature type="region of interest" description="Disordered" evidence="4">
    <location>
        <begin position="841"/>
        <end position="891"/>
    </location>
</feature>
<dbReference type="GO" id="GO:1990745">
    <property type="term" value="C:EARP complex"/>
    <property type="evidence" value="ECO:0007669"/>
    <property type="project" value="InterPro"/>
</dbReference>
<evidence type="ECO:0000313" key="7">
    <source>
        <dbReference type="EMBL" id="KAJ3428530.1"/>
    </source>
</evidence>
<dbReference type="EMBL" id="JANTQA010000057">
    <property type="protein sequence ID" value="KAJ3428530.1"/>
    <property type="molecule type" value="Genomic_DNA"/>
</dbReference>
<proteinExistence type="predicted"/>
<dbReference type="Proteomes" id="UP001146793">
    <property type="component" value="Unassembled WGS sequence"/>
</dbReference>
<feature type="compositionally biased region" description="Low complexity" evidence="4">
    <location>
        <begin position="264"/>
        <end position="273"/>
    </location>
</feature>
<evidence type="ECO:0000313" key="8">
    <source>
        <dbReference type="Proteomes" id="UP001146793"/>
    </source>
</evidence>
<keyword evidence="3" id="KW-0175">Coiled coil</keyword>
<feature type="compositionally biased region" description="Low complexity" evidence="4">
    <location>
        <begin position="731"/>
        <end position="745"/>
    </location>
</feature>
<dbReference type="InterPro" id="IPR040047">
    <property type="entry name" value="VPS50"/>
</dbReference>
<protein>
    <submittedName>
        <fullName evidence="7">Syndetin</fullName>
    </submittedName>
</protein>
<feature type="region of interest" description="Disordered" evidence="4">
    <location>
        <begin position="1"/>
        <end position="190"/>
    </location>
</feature>
<dbReference type="GO" id="GO:0032456">
    <property type="term" value="P:endocytic recycling"/>
    <property type="evidence" value="ECO:0007669"/>
    <property type="project" value="InterPro"/>
</dbReference>
<feature type="compositionally biased region" description="Basic and acidic residues" evidence="4">
    <location>
        <begin position="61"/>
        <end position="87"/>
    </location>
</feature>
<evidence type="ECO:0000259" key="5">
    <source>
        <dbReference type="Pfam" id="PF10474"/>
    </source>
</evidence>
<reference evidence="7" key="1">
    <citation type="submission" date="2022-08" db="EMBL/GenBank/DDBJ databases">
        <title>Novel sulphate-reducing endosymbionts in the free-living metamonad Anaeramoeba.</title>
        <authorList>
            <person name="Jerlstrom-Hultqvist J."/>
            <person name="Cepicka I."/>
            <person name="Gallot-Lavallee L."/>
            <person name="Salas-Leiva D."/>
            <person name="Curtis B.A."/>
            <person name="Zahonova K."/>
            <person name="Pipaliya S."/>
            <person name="Dacks J."/>
            <person name="Roger A.J."/>
        </authorList>
    </citation>
    <scope>NUCLEOTIDE SEQUENCE</scope>
    <source>
        <strain evidence="7">Busselton2</strain>
    </source>
</reference>
<feature type="domain" description="Vacuolar protein sorting-associated protein 54 N-terminal" evidence="6">
    <location>
        <begin position="287"/>
        <end position="553"/>
    </location>
</feature>
<feature type="region of interest" description="Disordered" evidence="4">
    <location>
        <begin position="727"/>
        <end position="749"/>
    </location>
</feature>
<feature type="compositionally biased region" description="Basic and acidic residues" evidence="4">
    <location>
        <begin position="852"/>
        <end position="891"/>
    </location>
</feature>
<dbReference type="GO" id="GO:0005829">
    <property type="term" value="C:cytosol"/>
    <property type="evidence" value="ECO:0007669"/>
    <property type="project" value="GOC"/>
</dbReference>
<dbReference type="Pfam" id="PF10475">
    <property type="entry name" value="Vps54_N"/>
    <property type="match status" value="1"/>
</dbReference>
<gene>
    <name evidence="7" type="ORF">M0812_23854</name>
</gene>
<feature type="domain" description="Syndetin C-terminal" evidence="5">
    <location>
        <begin position="1073"/>
        <end position="1305"/>
    </location>
</feature>
<keyword evidence="1" id="KW-0813">Transport</keyword>
<feature type="compositionally biased region" description="Acidic residues" evidence="4">
    <location>
        <begin position="276"/>
        <end position="286"/>
    </location>
</feature>
<organism evidence="7 8">
    <name type="scientific">Anaeramoeba flamelloides</name>
    <dbReference type="NCBI Taxonomy" id="1746091"/>
    <lineage>
        <taxon>Eukaryota</taxon>
        <taxon>Metamonada</taxon>
        <taxon>Anaeramoebidae</taxon>
        <taxon>Anaeramoeba</taxon>
    </lineage>
</organism>
<feature type="compositionally biased region" description="Low complexity" evidence="4">
    <location>
        <begin position="165"/>
        <end position="182"/>
    </location>
</feature>
<feature type="compositionally biased region" description="Basic and acidic residues" evidence="4">
    <location>
        <begin position="1"/>
        <end position="20"/>
    </location>
</feature>
<evidence type="ECO:0000256" key="1">
    <source>
        <dbReference type="ARBA" id="ARBA00022448"/>
    </source>
</evidence>
<feature type="compositionally biased region" description="Polar residues" evidence="4">
    <location>
        <begin position="127"/>
        <end position="148"/>
    </location>
</feature>
<dbReference type="PANTHER" id="PTHR13258">
    <property type="entry name" value="SYNDETIN"/>
    <property type="match status" value="1"/>
</dbReference>
<dbReference type="PANTHER" id="PTHR13258:SF0">
    <property type="entry name" value="SYNDETIN"/>
    <property type="match status" value="1"/>
</dbReference>
<dbReference type="GO" id="GO:0015031">
    <property type="term" value="P:protein transport"/>
    <property type="evidence" value="ECO:0007669"/>
    <property type="project" value="UniProtKB-KW"/>
</dbReference>
<keyword evidence="2" id="KW-0653">Protein transport</keyword>
<dbReference type="GO" id="GO:0042147">
    <property type="term" value="P:retrograde transport, endosome to Golgi"/>
    <property type="evidence" value="ECO:0007669"/>
    <property type="project" value="InterPro"/>
</dbReference>
<accession>A0AAV7YKK6</accession>
<sequence>MSREEHNDNKKTIQNKKENSPQKTKPSLEIQSTDPNNNIIKKTDHNNQRQNKNKPKNSKSMNERSVEGSENKLRNIGEKENDHGKKDPKSKRKSSLVIKKMKNLDLDKSPQKMTSNNSDQIKKEKTAQTNNGSSNVLQSKENKQNQLPKMTKNHRNQNSREKIPNDNLNNNKKNNTITVKNKNNNDEHTDDLFSLDLPTLTKYNIRNHLPGLNLNQLTEDKGIQLNGKAIENEKIEEISKNYCNKSTDIKKHIYNKFNYKDHQVNNNQNQNKGINDDDDSGGEDDDNLIMSQVTEELEKIKLLQHFILKKKSKEVVLATENYFEQYNEMKLMKNDLGECILKSQATRKKLISTDQMIFQPSLKIIDNVSKKKNLIIILKMLNQIQNIRLIENDLVLSIKKKEFYKAVDLFNELEKEIHKVKKLKCFQKFHTKIKTYHELISNGLYSKLKQHIINFNSNEFENLIISFKKLKLLNNFLECFNESFYYGLKYKFISIIFQHLAKKIQMEFKKEKEKQNKKNFQFSTLKLDEIRNLFLKVDTSKILSIVFLSFEKIIKRLKTHYSICLWLKEKSKQIGLNSDLYIKLYRNIYKTRTDIVGSIQSFIFAIIFPIAQKAKNSQRQKPVQRQMKIESPVILLNCHQFLKLIYLLIQFINYCEDYSKIDLHTNFSLMLKIYLKKWCKNYSREWTQTLRKLLLNEGWGRIKLKKGINLQILEEYWNSHLKVPSKDNNKIKNSNSSNSNSNSNIMKEKDDDNLFRNQNTYITKNLKILDQTLKKTNFDNIFVNDGRLFIKTLKFNKNSSNFYFDEKKEKISFYECYKKKINPYSNQDFSLFTSEIMMQKKKQPVLSNNENENEKENRNENENENEKENEKEKNKEKEKEKEKENESEKKVNDNYSNQIYLGSIESEGITESESEIERTLNFINNNNSKNPIEKNIVNNTKSSKKKRKKKKREYSILIFTSTSLNLLRIFQEYFKLMKIFPMISASIFDTFLQLYDYYIYIVFKIFKSFQSDSRIFGFKIKNDKYNYVKEIKMPARLKKKINHIANTQKEFLIKSNKITELIQQLDLSNKNNFFGLTPRVIAIESILSINKALLSWKPQIDQLINDPMNPVSINFYEHTLLSSQEITDYVYRLIIRIHLPLGNELDKIKDWIWSENAFYDKNDEYISSINNSVSQFVNKLKIIDPFLLTKNSLKKICIQIVVFIMKILLDGYSYATSCSKKGRDLMKSHFKSIHNDLFKNTRISNHPDFHLVKNFIDAWYLDKKKLLSWCKQNTKKYTKDQLLNLLLSSRIYLNQKNRKQFLKEILDIYFQKNF</sequence>
<feature type="compositionally biased region" description="Polar residues" evidence="4">
    <location>
        <begin position="21"/>
        <end position="40"/>
    </location>
</feature>
<dbReference type="GO" id="GO:0000149">
    <property type="term" value="F:SNARE binding"/>
    <property type="evidence" value="ECO:0007669"/>
    <property type="project" value="TreeGrafter"/>
</dbReference>
<evidence type="ECO:0000256" key="2">
    <source>
        <dbReference type="ARBA" id="ARBA00022927"/>
    </source>
</evidence>
<evidence type="ECO:0000259" key="6">
    <source>
        <dbReference type="Pfam" id="PF10475"/>
    </source>
</evidence>